<sequence>MASRTKKNSSASAVAPPVTFDLPEELLARLERNRVSAGLRTTSEMIRAVVDGFDFESCTLPVEGARRQISVRLSPEQRAMLKRTAARKGRSIGELLRFAVEALPVPKGSAKAKAAPKAASEPKKKAAPEKKPSAKSRAKR</sequence>
<name>A0A139STK8_9BACT</name>
<evidence type="ECO:0000313" key="3">
    <source>
        <dbReference type="Proteomes" id="UP000071392"/>
    </source>
</evidence>
<keyword evidence="3" id="KW-1185">Reference proteome</keyword>
<organism evidence="2 3">
    <name type="scientific">Cephaloticoccus capnophilus</name>
    <dbReference type="NCBI Taxonomy" id="1548208"/>
    <lineage>
        <taxon>Bacteria</taxon>
        <taxon>Pseudomonadati</taxon>
        <taxon>Verrucomicrobiota</taxon>
        <taxon>Opitutia</taxon>
        <taxon>Opitutales</taxon>
        <taxon>Opitutaceae</taxon>
        <taxon>Cephaloticoccus</taxon>
    </lineage>
</organism>
<dbReference type="GO" id="GO:0006355">
    <property type="term" value="P:regulation of DNA-templated transcription"/>
    <property type="evidence" value="ECO:0007669"/>
    <property type="project" value="InterPro"/>
</dbReference>
<evidence type="ECO:0000313" key="2">
    <source>
        <dbReference type="EMBL" id="KXU37812.1"/>
    </source>
</evidence>
<dbReference type="SUPFAM" id="SSF47598">
    <property type="entry name" value="Ribbon-helix-helix"/>
    <property type="match status" value="1"/>
</dbReference>
<evidence type="ECO:0000256" key="1">
    <source>
        <dbReference type="SAM" id="MobiDB-lite"/>
    </source>
</evidence>
<proteinExistence type="predicted"/>
<comment type="caution">
    <text evidence="2">The sequence shown here is derived from an EMBL/GenBank/DDBJ whole genome shotgun (WGS) entry which is preliminary data.</text>
</comment>
<reference evidence="2 3" key="1">
    <citation type="submission" date="2016-02" db="EMBL/GenBank/DDBJ databases">
        <authorList>
            <person name="Wen L."/>
            <person name="He K."/>
            <person name="Yang H."/>
        </authorList>
    </citation>
    <scope>NUCLEOTIDE SEQUENCE [LARGE SCALE GENOMIC DNA]</scope>
    <source>
        <strain evidence="2 3">CV41</strain>
    </source>
</reference>
<dbReference type="AlphaFoldDB" id="A0A139STK8"/>
<protein>
    <submittedName>
        <fullName evidence="2">Uncharacterized protein</fullName>
    </submittedName>
</protein>
<gene>
    <name evidence="2" type="ORF">AXK12_01225</name>
</gene>
<dbReference type="EMBL" id="LSZP01000004">
    <property type="protein sequence ID" value="KXU37812.1"/>
    <property type="molecule type" value="Genomic_DNA"/>
</dbReference>
<dbReference type="STRING" id="1548208.AXK12_01225"/>
<feature type="compositionally biased region" description="Basic and acidic residues" evidence="1">
    <location>
        <begin position="120"/>
        <end position="132"/>
    </location>
</feature>
<dbReference type="InterPro" id="IPR010985">
    <property type="entry name" value="Ribbon_hlx_hlx"/>
</dbReference>
<feature type="region of interest" description="Disordered" evidence="1">
    <location>
        <begin position="106"/>
        <end position="140"/>
    </location>
</feature>
<dbReference type="Proteomes" id="UP000071392">
    <property type="component" value="Unassembled WGS sequence"/>
</dbReference>
<accession>A0A139STK8</accession>
<feature type="compositionally biased region" description="Low complexity" evidence="1">
    <location>
        <begin position="109"/>
        <end position="119"/>
    </location>
</feature>
<dbReference type="RefSeq" id="WP_068710838.1">
    <property type="nucleotide sequence ID" value="NZ_LSZP01000004.1"/>
</dbReference>